<dbReference type="Gene3D" id="3.90.1140.10">
    <property type="entry name" value="Cyclic phosphodiesterase"/>
    <property type="match status" value="1"/>
</dbReference>
<dbReference type="SUPFAM" id="SSF55144">
    <property type="entry name" value="LigT-like"/>
    <property type="match status" value="1"/>
</dbReference>
<organism evidence="3 4">
    <name type="scientific">Calidifontibacillus erzurumensis</name>
    <dbReference type="NCBI Taxonomy" id="2741433"/>
    <lineage>
        <taxon>Bacteria</taxon>
        <taxon>Bacillati</taxon>
        <taxon>Bacillota</taxon>
        <taxon>Bacilli</taxon>
        <taxon>Bacillales</taxon>
        <taxon>Bacillaceae</taxon>
        <taxon>Calidifontibacillus/Schinkia group</taxon>
        <taxon>Calidifontibacillus</taxon>
    </lineage>
</organism>
<keyword evidence="4" id="KW-1185">Reference proteome</keyword>
<dbReference type="PANTHER" id="PTHR35561">
    <property type="entry name" value="RNA 2',3'-CYCLIC PHOSPHODIESTERASE"/>
    <property type="match status" value="1"/>
</dbReference>
<dbReference type="RefSeq" id="WP_173730141.1">
    <property type="nucleotide sequence ID" value="NZ_JABTTE010000003.1"/>
</dbReference>
<dbReference type="NCBIfam" id="TIGR02258">
    <property type="entry name" value="2_5_ligase"/>
    <property type="match status" value="1"/>
</dbReference>
<protein>
    <recommendedName>
        <fullName evidence="2">RNA 2',3'-cyclic phosphodiesterase</fullName>
        <shortName evidence="2">RNA 2',3'-CPDase</shortName>
        <ecNumber evidence="2">3.1.4.58</ecNumber>
    </recommendedName>
</protein>
<dbReference type="Proteomes" id="UP000625804">
    <property type="component" value="Unassembled WGS sequence"/>
</dbReference>
<feature type="short sequence motif" description="HXTX 2" evidence="2">
    <location>
        <begin position="129"/>
        <end position="132"/>
    </location>
</feature>
<dbReference type="InterPro" id="IPR009097">
    <property type="entry name" value="Cyclic_Pdiesterase"/>
</dbReference>
<gene>
    <name evidence="3" type="primary">thpR</name>
    <name evidence="3" type="ORF">HR057_04045</name>
</gene>
<evidence type="ECO:0000256" key="1">
    <source>
        <dbReference type="ARBA" id="ARBA00022801"/>
    </source>
</evidence>
<proteinExistence type="inferred from homology"/>
<dbReference type="InterPro" id="IPR004175">
    <property type="entry name" value="RNA_CPDase"/>
</dbReference>
<comment type="function">
    <text evidence="2">Hydrolyzes RNA 2',3'-cyclic phosphodiester to an RNA 2'-phosphomonoester.</text>
</comment>
<reference evidence="3" key="1">
    <citation type="submission" date="2020-06" db="EMBL/GenBank/DDBJ databases">
        <title>A novel thermopfilic bacterium from Erzurum, Turkey.</title>
        <authorList>
            <person name="Adiguzel A."/>
            <person name="Ay H."/>
            <person name="Baltaci M.O."/>
        </authorList>
    </citation>
    <scope>NUCLEOTIDE SEQUENCE</scope>
    <source>
        <strain evidence="3">P2</strain>
    </source>
</reference>
<dbReference type="GO" id="GO:0004113">
    <property type="term" value="F:2',3'-cyclic-nucleotide 3'-phosphodiesterase activity"/>
    <property type="evidence" value="ECO:0007669"/>
    <property type="project" value="InterPro"/>
</dbReference>
<dbReference type="GO" id="GO:0008664">
    <property type="term" value="F:RNA 2',3'-cyclic 3'-phosphodiesterase activity"/>
    <property type="evidence" value="ECO:0007669"/>
    <property type="project" value="UniProtKB-EC"/>
</dbReference>
<feature type="active site" description="Proton donor" evidence="2">
    <location>
        <position position="44"/>
    </location>
</feature>
<dbReference type="Pfam" id="PF13563">
    <property type="entry name" value="2_5_RNA_ligase2"/>
    <property type="match status" value="1"/>
</dbReference>
<comment type="catalytic activity">
    <reaction evidence="2">
        <text>a 3'-end 2',3'-cyclophospho-ribonucleotide-RNA + H2O = a 3'-end 2'-phospho-ribonucleotide-RNA + H(+)</text>
        <dbReference type="Rhea" id="RHEA:11828"/>
        <dbReference type="Rhea" id="RHEA-COMP:10464"/>
        <dbReference type="Rhea" id="RHEA-COMP:17353"/>
        <dbReference type="ChEBI" id="CHEBI:15377"/>
        <dbReference type="ChEBI" id="CHEBI:15378"/>
        <dbReference type="ChEBI" id="CHEBI:83064"/>
        <dbReference type="ChEBI" id="CHEBI:173113"/>
        <dbReference type="EC" id="3.1.4.58"/>
    </reaction>
</comment>
<sequence length="188" mass="22246">MTKLPHYFIAIPLPEYLQDFFSIWQTYLKEEVSYKIWTYKKDLHITLKFLGPVDQQRLVKLQEELTIIEKIPSFTVEIGTLGTFGNLKEPRVIWAGVEKTKELASLQQQIENCAINVGFQKENREYRPHITLGKKWTGNPDHGKIEKLKSKFLHDKQKLHIDQVVIYRIFPERLQKYEVIESYLLGKN</sequence>
<feature type="short sequence motif" description="HXTX 1" evidence="2">
    <location>
        <begin position="44"/>
        <end position="47"/>
    </location>
</feature>
<comment type="similarity">
    <text evidence="2">Belongs to the 2H phosphoesterase superfamily. ThpR family.</text>
</comment>
<dbReference type="HAMAP" id="MF_01940">
    <property type="entry name" value="RNA_CPDase"/>
    <property type="match status" value="1"/>
</dbReference>
<dbReference type="AlphaFoldDB" id="A0A8J8GCL8"/>
<accession>A0A8J8GCL8</accession>
<comment type="caution">
    <text evidence="3">The sequence shown here is derived from an EMBL/GenBank/DDBJ whole genome shotgun (WGS) entry which is preliminary data.</text>
</comment>
<evidence type="ECO:0000256" key="2">
    <source>
        <dbReference type="HAMAP-Rule" id="MF_01940"/>
    </source>
</evidence>
<feature type="active site" description="Proton acceptor" evidence="2">
    <location>
        <position position="129"/>
    </location>
</feature>
<name>A0A8J8GCL8_9BACI</name>
<evidence type="ECO:0000313" key="3">
    <source>
        <dbReference type="EMBL" id="NSL50937.1"/>
    </source>
</evidence>
<evidence type="ECO:0000313" key="4">
    <source>
        <dbReference type="Proteomes" id="UP000625804"/>
    </source>
</evidence>
<keyword evidence="1 2" id="KW-0378">Hydrolase</keyword>
<dbReference type="PANTHER" id="PTHR35561:SF1">
    <property type="entry name" value="RNA 2',3'-CYCLIC PHOSPHODIESTERASE"/>
    <property type="match status" value="1"/>
</dbReference>
<dbReference type="EC" id="3.1.4.58" evidence="2"/>
<dbReference type="EMBL" id="JABTTE010000003">
    <property type="protein sequence ID" value="NSL50937.1"/>
    <property type="molecule type" value="Genomic_DNA"/>
</dbReference>